<feature type="domain" description="HTH merR-type" evidence="2">
    <location>
        <begin position="27"/>
        <end position="94"/>
    </location>
</feature>
<dbReference type="PIR" id="H97324">
    <property type="entry name" value="H97324"/>
</dbReference>
<protein>
    <submittedName>
        <fullName evidence="3">Uncharacterized protein, homolog of B. anthracis (Gi:48942631)</fullName>
    </submittedName>
</protein>
<evidence type="ECO:0000313" key="4">
    <source>
        <dbReference type="Proteomes" id="UP000000814"/>
    </source>
</evidence>
<dbReference type="SUPFAM" id="SSF46955">
    <property type="entry name" value="Putative DNA-binding domain"/>
    <property type="match status" value="1"/>
</dbReference>
<dbReference type="EMBL" id="AE001437">
    <property type="protein sequence ID" value="AAK81387.1"/>
    <property type="molecule type" value="Genomic_DNA"/>
</dbReference>
<reference evidence="3 4" key="1">
    <citation type="journal article" date="2001" name="J. Bacteriol.">
        <title>Genome sequence and comparative analysis of the solvent-producing bacterium Clostridium acetobutylicum.</title>
        <authorList>
            <person name="Nolling J."/>
            <person name="Breton G."/>
            <person name="Omelchenko M.V."/>
            <person name="Makarova K.S."/>
            <person name="Zeng Q."/>
            <person name="Gibson R."/>
            <person name="Lee H.M."/>
            <person name="Dubois J."/>
            <person name="Qiu D."/>
            <person name="Hitti J."/>
            <person name="Wolf Y.I."/>
            <person name="Tatusov R.L."/>
            <person name="Sabathe F."/>
            <person name="Doucette-Stamm L."/>
            <person name="Soucaille P."/>
            <person name="Daly M.J."/>
            <person name="Bennett G.N."/>
            <person name="Koonin E.V."/>
            <person name="Smith D.R."/>
        </authorList>
    </citation>
    <scope>NUCLEOTIDE SEQUENCE [LARGE SCALE GENOMIC DNA]</scope>
    <source>
        <strain evidence="4">ATCC 824 / DSM 792 / JCM 1419 / LMG 5710 / VKM B-1787</strain>
    </source>
</reference>
<dbReference type="Gene3D" id="1.10.1660.10">
    <property type="match status" value="1"/>
</dbReference>
<dbReference type="SMR" id="Q97DL6"/>
<proteinExistence type="predicted"/>
<dbReference type="InterPro" id="IPR009061">
    <property type="entry name" value="DNA-bd_dom_put_sf"/>
</dbReference>
<dbReference type="OrthoDB" id="1907591at2"/>
<sequence>MNSEENTMEVEEVDVVSGRKRGEILYYTISQVATLLEQEEGTILYFTNVFDGILNIKISDKELTYTDKDIDKLEFLINLKNKGLTIKEIEKYCEGVSFDSEKVATSTGASSISFDEISETVSKAQNEQFDSLKEYLDNKIKENNEVLCKEIVGAIKEEQQKQIKELKEDILGEINTKLGEDNNNSLGDELYSKIDQILTEKLSAEGSMKAEFEKLSEMYVEREENIINEVKKYQTIMAQAYSLEQEMEKGKSGFLSKIFSGNDNK</sequence>
<keyword evidence="1" id="KW-0175">Coiled coil</keyword>
<dbReference type="KEGG" id="cac:CA_C3458"/>
<dbReference type="AlphaFoldDB" id="Q97DL6"/>
<dbReference type="GO" id="GO:0003677">
    <property type="term" value="F:DNA binding"/>
    <property type="evidence" value="ECO:0007669"/>
    <property type="project" value="InterPro"/>
</dbReference>
<organism evidence="3 4">
    <name type="scientific">Clostridium acetobutylicum (strain ATCC 824 / DSM 792 / JCM 1419 / IAM 19013 / LMG 5710 / NBRC 13948 / NRRL B-527 / VKM B-1787 / 2291 / W)</name>
    <dbReference type="NCBI Taxonomy" id="272562"/>
    <lineage>
        <taxon>Bacteria</taxon>
        <taxon>Bacillati</taxon>
        <taxon>Bacillota</taxon>
        <taxon>Clostridia</taxon>
        <taxon>Eubacteriales</taxon>
        <taxon>Clostridiaceae</taxon>
        <taxon>Clostridium</taxon>
    </lineage>
</organism>
<dbReference type="HOGENOM" id="CLU_1014531_0_0_9"/>
<dbReference type="GeneID" id="44999953"/>
<dbReference type="Proteomes" id="UP000000814">
    <property type="component" value="Chromosome"/>
</dbReference>
<keyword evidence="4" id="KW-1185">Reference proteome</keyword>
<dbReference type="GO" id="GO:0006355">
    <property type="term" value="P:regulation of DNA-templated transcription"/>
    <property type="evidence" value="ECO:0007669"/>
    <property type="project" value="InterPro"/>
</dbReference>
<dbReference type="eggNOG" id="COG0789">
    <property type="taxonomic scope" value="Bacteria"/>
</dbReference>
<dbReference type="Pfam" id="PF13411">
    <property type="entry name" value="MerR_1"/>
    <property type="match status" value="1"/>
</dbReference>
<dbReference type="RefSeq" id="WP_010966727.1">
    <property type="nucleotide sequence ID" value="NC_003030.1"/>
</dbReference>
<evidence type="ECO:0000256" key="1">
    <source>
        <dbReference type="SAM" id="Coils"/>
    </source>
</evidence>
<dbReference type="PATRIC" id="fig|272562.8.peg.3642"/>
<dbReference type="InterPro" id="IPR000551">
    <property type="entry name" value="MerR-type_HTH_dom"/>
</dbReference>
<evidence type="ECO:0000259" key="2">
    <source>
        <dbReference type="Pfam" id="PF13411"/>
    </source>
</evidence>
<dbReference type="STRING" id="272562.CA_C3458"/>
<evidence type="ECO:0000313" key="3">
    <source>
        <dbReference type="EMBL" id="AAK81387.1"/>
    </source>
</evidence>
<name>Q97DL6_CLOAB</name>
<gene>
    <name evidence="3" type="ordered locus">CA_C3458</name>
</gene>
<accession>Q97DL6</accession>
<feature type="coiled-coil region" evidence="1">
    <location>
        <begin position="149"/>
        <end position="176"/>
    </location>
</feature>